<dbReference type="Proteomes" id="UP000594468">
    <property type="component" value="Chromosome"/>
</dbReference>
<dbReference type="InterPro" id="IPR050490">
    <property type="entry name" value="Bact_solute-bd_prot1"/>
</dbReference>
<dbReference type="EMBL" id="CP062983">
    <property type="protein sequence ID" value="QPC80516.1"/>
    <property type="molecule type" value="Genomic_DNA"/>
</dbReference>
<gene>
    <name evidence="1" type="ORF">G4Y79_12390</name>
</gene>
<sequence>MLRLKVSFFSGVILILLMSWFLPTMAQDETILTLAVPEWMQFDVDDALEPFLEAHPGVKVVRVNITQNSYAEAAMDLDQHFEIAEAFVGQADVLLLQSSYVLTPATTRAGFFLDLSPLVMADPELDQADFFPAVWQAYQWDNGIWALPASASASLVMYNADAFDEVNLNYPNENWTLSDFAYAINELTQYNSDGEVIVPGMYPYQANLLLRALLGQPFYDASSGLVQPRFASPEVQALIEEWQQVSEDIFDKISYEQIDYNTIPIMVEQTYRLRNSNEDANWQAAPLPGGLAVLDVQAFAVSAGTPYPQLAYELAKYLTSSPEVSRMIYGDSPARRSMVDADTDEMMFFRPELPEEAQALIEEAMESGIGASGRLFEDYFNMAMNAVIDEGQDPLIALQEAEIQAQEDLEIASARAETGVISVATPVPTPVLSDNEIALTFSINANISPLPNRENWEQLALDFVAEDPEVRHIELLSNFSSQDQEDVDCYYSTFSSLSSMDLSEPPILNLDPLINADPNFDRADFVPHVLDQLTVSDRLWGLPLTIEPAILWYRPDLFEEANVPAPENGWTVSEFADALQMLYANSDEFAPFQPSYDMSSYLFMLMAAYGVVPYDYRTTPPTLNLTDPVAVETIRQVLDLAKNGYMDYYELAGTGGGGFSSNNQSPLIGDRLNLMSWRIQFLNTEGNQLEMTTFPVGTQYTPVSYQVGAGYINVDTAHPEGCYRWLSYISQHPEVFNTMPARLSQFDNPSVAARGEGVVAVYQSYAELFASPDLIVFDDFGSSNYDGGFVEQIWINEVFDAYVLEDADLESELANTEANIMVYRDCIEGLPGFDTLTDNRDEAIALMRDYAACAIGIDPAMQERFSYLDEIE</sequence>
<dbReference type="PANTHER" id="PTHR43649:SF12">
    <property type="entry name" value="DIACETYLCHITOBIOSE BINDING PROTEIN DASA"/>
    <property type="match status" value="1"/>
</dbReference>
<proteinExistence type="predicted"/>
<accession>A0A7S8E533</accession>
<evidence type="ECO:0000313" key="2">
    <source>
        <dbReference type="Proteomes" id="UP000594468"/>
    </source>
</evidence>
<protein>
    <submittedName>
        <fullName evidence="1">Extracellular solute-binding protein</fullName>
    </submittedName>
</protein>
<keyword evidence="2" id="KW-1185">Reference proteome</keyword>
<evidence type="ECO:0000313" key="1">
    <source>
        <dbReference type="EMBL" id="QPC80516.1"/>
    </source>
</evidence>
<name>A0A7S8E533_9CHLR</name>
<dbReference type="RefSeq" id="WP_195168591.1">
    <property type="nucleotide sequence ID" value="NZ_CP062983.1"/>
</dbReference>
<dbReference type="InterPro" id="IPR006059">
    <property type="entry name" value="SBP"/>
</dbReference>
<dbReference type="Gene3D" id="3.40.190.10">
    <property type="entry name" value="Periplasmic binding protein-like II"/>
    <property type="match status" value="2"/>
</dbReference>
<dbReference type="AlphaFoldDB" id="A0A7S8E533"/>
<dbReference type="PANTHER" id="PTHR43649">
    <property type="entry name" value="ARABINOSE-BINDING PROTEIN-RELATED"/>
    <property type="match status" value="1"/>
</dbReference>
<dbReference type="SUPFAM" id="SSF53850">
    <property type="entry name" value="Periplasmic binding protein-like II"/>
    <property type="match status" value="2"/>
</dbReference>
<reference evidence="1 2" key="1">
    <citation type="submission" date="2020-02" db="EMBL/GenBank/DDBJ databases">
        <authorList>
            <person name="Zheng R.K."/>
            <person name="Sun C.M."/>
        </authorList>
    </citation>
    <scope>NUCLEOTIDE SEQUENCE [LARGE SCALE GENOMIC DNA]</scope>
    <source>
        <strain evidence="2">rifampicinis</strain>
    </source>
</reference>
<dbReference type="KEGG" id="pmet:G4Y79_12390"/>
<organism evidence="1 2">
    <name type="scientific">Phototrophicus methaneseepsis</name>
    <dbReference type="NCBI Taxonomy" id="2710758"/>
    <lineage>
        <taxon>Bacteria</taxon>
        <taxon>Bacillati</taxon>
        <taxon>Chloroflexota</taxon>
        <taxon>Candidatus Thermofontia</taxon>
        <taxon>Phototrophicales</taxon>
        <taxon>Phototrophicaceae</taxon>
        <taxon>Phototrophicus</taxon>
    </lineage>
</organism>
<dbReference type="Pfam" id="PF13416">
    <property type="entry name" value="SBP_bac_8"/>
    <property type="match status" value="2"/>
</dbReference>